<gene>
    <name evidence="3" type="primary">ycdF_1</name>
    <name evidence="3" type="ORF">NCTC8139_02232</name>
</gene>
<evidence type="ECO:0000256" key="1">
    <source>
        <dbReference type="ARBA" id="ARBA00006484"/>
    </source>
</evidence>
<dbReference type="PANTHER" id="PTHR42760">
    <property type="entry name" value="SHORT-CHAIN DEHYDROGENASES/REDUCTASES FAMILY MEMBER"/>
    <property type="match status" value="1"/>
</dbReference>
<proteinExistence type="inferred from homology"/>
<dbReference type="EMBL" id="CAACYD010000006">
    <property type="protein sequence ID" value="VFA88681.1"/>
    <property type="molecule type" value="Genomic_DNA"/>
</dbReference>
<comment type="caution">
    <text evidence="3">The sequence shown here is derived from an EMBL/GenBank/DDBJ whole genome shotgun (WGS) entry which is preliminary data.</text>
</comment>
<dbReference type="PRINTS" id="PR00080">
    <property type="entry name" value="SDRFAMILY"/>
</dbReference>
<comment type="similarity">
    <text evidence="1">Belongs to the short-chain dehydrogenases/reductases (SDR) family.</text>
</comment>
<dbReference type="RefSeq" id="WP_131734310.1">
    <property type="nucleotide sequence ID" value="NZ_CAACYD010000006.1"/>
</dbReference>
<dbReference type="Gene3D" id="3.40.50.720">
    <property type="entry name" value="NAD(P)-binding Rossmann-like Domain"/>
    <property type="match status" value="1"/>
</dbReference>
<accession>A0ABD7V3K0</accession>
<dbReference type="SUPFAM" id="SSF51735">
    <property type="entry name" value="NAD(P)-binding Rossmann-fold domains"/>
    <property type="match status" value="1"/>
</dbReference>
<evidence type="ECO:0000256" key="2">
    <source>
        <dbReference type="ARBA" id="ARBA00023002"/>
    </source>
</evidence>
<dbReference type="InterPro" id="IPR002347">
    <property type="entry name" value="SDR_fam"/>
</dbReference>
<dbReference type="EC" id="1.1.1.47" evidence="3"/>
<evidence type="ECO:0000313" key="3">
    <source>
        <dbReference type="EMBL" id="VFA88681.1"/>
    </source>
</evidence>
<sequence length="256" mass="26542">MSPSTAHMALTFSGKGAVVTGAASGIGAAVTAVLIDAGIRTLALDLREPEQVSGPRAHLHVPCAVDVRDRRGLQDIVDEHAGEGLSYVVNCAGMLETTGFAGVSQDSWSRALDVNLVGAYNLIDAVTPHMERSGRGAVVNISSIESHCVVALTDPDPTPQYAASKAGLSMLTRTAARALASRGIRVNSIAPGFVATPMAAAHGDTSRLPDSLQRRVPTGRFGRPDEIAHAAAFLLSDQSSYTTGAELLVDGGFELT</sequence>
<protein>
    <submittedName>
        <fullName evidence="3">Glucose 1-dehydrogenase 2</fullName>
        <ecNumber evidence="3">1.1.1.47</ecNumber>
    </submittedName>
</protein>
<dbReference type="AlphaFoldDB" id="A0ABD7V3K0"/>
<dbReference type="GeneID" id="60750236"/>
<dbReference type="GO" id="GO:0047936">
    <property type="term" value="F:glucose 1-dehydrogenase [NAD(P)+] activity"/>
    <property type="evidence" value="ECO:0007669"/>
    <property type="project" value="UniProtKB-EC"/>
</dbReference>
<dbReference type="FunFam" id="3.40.50.720:FF:000084">
    <property type="entry name" value="Short-chain dehydrogenase reductase"/>
    <property type="match status" value="1"/>
</dbReference>
<dbReference type="Pfam" id="PF13561">
    <property type="entry name" value="adh_short_C2"/>
    <property type="match status" value="1"/>
</dbReference>
<reference evidence="3 4" key="1">
    <citation type="submission" date="2019-02" db="EMBL/GenBank/DDBJ databases">
        <authorList>
            <consortium name="Pathogen Informatics"/>
        </authorList>
    </citation>
    <scope>NUCLEOTIDE SEQUENCE [LARGE SCALE GENOMIC DNA]</scope>
    <source>
        <strain evidence="3 4">3012STDY6756503</strain>
    </source>
</reference>
<dbReference type="PANTHER" id="PTHR42760:SF133">
    <property type="entry name" value="3-OXOACYL-[ACYL-CARRIER-PROTEIN] REDUCTASE"/>
    <property type="match status" value="1"/>
</dbReference>
<evidence type="ECO:0000313" key="4">
    <source>
        <dbReference type="Proteomes" id="UP000360750"/>
    </source>
</evidence>
<dbReference type="Proteomes" id="UP000360750">
    <property type="component" value="Unassembled WGS sequence"/>
</dbReference>
<keyword evidence="2 3" id="KW-0560">Oxidoreductase</keyword>
<organism evidence="3 4">
    <name type="scientific">Gordonia paraffinivorans</name>
    <dbReference type="NCBI Taxonomy" id="175628"/>
    <lineage>
        <taxon>Bacteria</taxon>
        <taxon>Bacillati</taxon>
        <taxon>Actinomycetota</taxon>
        <taxon>Actinomycetes</taxon>
        <taxon>Mycobacteriales</taxon>
        <taxon>Gordoniaceae</taxon>
        <taxon>Gordonia</taxon>
    </lineage>
</organism>
<name>A0ABD7V3K0_9ACTN</name>
<dbReference type="InterPro" id="IPR036291">
    <property type="entry name" value="NAD(P)-bd_dom_sf"/>
</dbReference>
<dbReference type="PRINTS" id="PR00081">
    <property type="entry name" value="GDHRDH"/>
</dbReference>